<protein>
    <submittedName>
        <fullName evidence="1">Uncharacterized protein</fullName>
    </submittedName>
</protein>
<organism evidence="1 2">
    <name type="scientific">Paratrimastix pyriformis</name>
    <dbReference type="NCBI Taxonomy" id="342808"/>
    <lineage>
        <taxon>Eukaryota</taxon>
        <taxon>Metamonada</taxon>
        <taxon>Preaxostyla</taxon>
        <taxon>Paratrimastigidae</taxon>
        <taxon>Paratrimastix</taxon>
    </lineage>
</organism>
<sequence length="737" mass="80821">MVPHTRLEKSTTVREPTLPTAKAASRIEQRLCSTLHRNHPHRERLEIFGSASLPNSCGPSWRDLQAVRYVIRGTPRELSFVEDPILPDIVRPTFDVVAALVGPCKSLTHLSFPVEIDMRGGLIQSGAAGWVDEAFGGHTQLAVLSQLPTRSEPEGERILSHLPGLAELTIGEWTLDMSLRLLAALVRSCPRLQVLRCTVSDRVLPDYRLFRFPDPDSLAGLLAPLSGVLKELDFQKAPRSVVGVLIRNLSAVTSLTLTHCPPAVLEPIAPQLTSLKLTGHLPEEDLPGPWLCHLEELSLLTHSFSAPVARLLAANQATLRSLSLGFFFPTDVPSLMASLRALPHLTCLDLSSIPLSAPPPPDLLDRLERLNIFLLEATGPDPVLIASRHLQQLDLRRDGPASGLALRCPALVELRAAFCRLVSLQCPRLRTITTAMPSRLDGTGYHLPDLETFSIDWLRDDMGDGAPLLDPAWLLTGSPRLRFLSGVRLTQDTLVARLCASESLVWLKALYLDVSRLPNPLALRLPGQVERLDLRIQRKTWSPAERLGTLDLHVEAPGLLDFFLENDPELPHARMRIRLGNCPALDHLDIRSMIPISLQVEEGTSAVMQPRRLDVECPEAASMLDFLTRHGARLHAVSATTLQAVDDWPQLMGALSGLPRLTDLKLNVAGSTGDLALSCPQLRTLGLGGLDAWDKVVLACPLLEKVFGIGYPSRQLVFALPAPNLPPLPSDNKLDDE</sequence>
<dbReference type="InterPro" id="IPR032675">
    <property type="entry name" value="LRR_dom_sf"/>
</dbReference>
<dbReference type="Proteomes" id="UP001141327">
    <property type="component" value="Unassembled WGS sequence"/>
</dbReference>
<dbReference type="EMBL" id="JAPMOS010000067">
    <property type="protein sequence ID" value="KAJ4456541.1"/>
    <property type="molecule type" value="Genomic_DNA"/>
</dbReference>
<comment type="caution">
    <text evidence="1">The sequence shown here is derived from an EMBL/GenBank/DDBJ whole genome shotgun (WGS) entry which is preliminary data.</text>
</comment>
<name>A0ABQ8UFA0_9EUKA</name>
<dbReference type="PANTHER" id="PTHR16134">
    <property type="entry name" value="F-BOX/TPR REPEAT PROTEIN POF3"/>
    <property type="match status" value="1"/>
</dbReference>
<dbReference type="SUPFAM" id="SSF52058">
    <property type="entry name" value="L domain-like"/>
    <property type="match status" value="1"/>
</dbReference>
<reference evidence="1" key="1">
    <citation type="journal article" date="2022" name="bioRxiv">
        <title>Genomics of Preaxostyla Flagellates Illuminates Evolutionary Transitions and the Path Towards Mitochondrial Loss.</title>
        <authorList>
            <person name="Novak L.V.F."/>
            <person name="Treitli S.C."/>
            <person name="Pyrih J."/>
            <person name="Halakuc P."/>
            <person name="Pipaliya S.V."/>
            <person name="Vacek V."/>
            <person name="Brzon O."/>
            <person name="Soukal P."/>
            <person name="Eme L."/>
            <person name="Dacks J.B."/>
            <person name="Karnkowska A."/>
            <person name="Elias M."/>
            <person name="Hampl V."/>
        </authorList>
    </citation>
    <scope>NUCLEOTIDE SEQUENCE</scope>
    <source>
        <strain evidence="1">RCP-MX</strain>
    </source>
</reference>
<accession>A0ABQ8UFA0</accession>
<gene>
    <name evidence="1" type="ORF">PAPYR_8185</name>
</gene>
<dbReference type="PANTHER" id="PTHR16134:SF119">
    <property type="entry name" value="AT02038P-RELATED"/>
    <property type="match status" value="1"/>
</dbReference>
<evidence type="ECO:0000313" key="2">
    <source>
        <dbReference type="Proteomes" id="UP001141327"/>
    </source>
</evidence>
<proteinExistence type="predicted"/>
<keyword evidence="2" id="KW-1185">Reference proteome</keyword>
<evidence type="ECO:0000313" key="1">
    <source>
        <dbReference type="EMBL" id="KAJ4456541.1"/>
    </source>
</evidence>
<dbReference type="Gene3D" id="3.80.10.10">
    <property type="entry name" value="Ribonuclease Inhibitor"/>
    <property type="match status" value="1"/>
</dbReference>